<proteinExistence type="predicted"/>
<evidence type="ECO:0000313" key="3">
    <source>
        <dbReference type="Proteomes" id="UP001347796"/>
    </source>
</evidence>
<evidence type="ECO:0000313" key="2">
    <source>
        <dbReference type="EMBL" id="KAK6196378.1"/>
    </source>
</evidence>
<evidence type="ECO:0000259" key="1">
    <source>
        <dbReference type="Pfam" id="PF09588"/>
    </source>
</evidence>
<accession>A0AAN8Q8C0</accession>
<dbReference type="PANTHER" id="PTHR46609">
    <property type="entry name" value="EXONUCLEASE, PHAGE-TYPE/RECB, C-TERMINAL DOMAIN-CONTAINING PROTEIN"/>
    <property type="match status" value="1"/>
</dbReference>
<name>A0AAN8Q8C0_PATCE</name>
<dbReference type="InterPro" id="IPR019080">
    <property type="entry name" value="YqaJ_viral_recombinase"/>
</dbReference>
<dbReference type="InterPro" id="IPR011335">
    <property type="entry name" value="Restrct_endonuc-II-like"/>
</dbReference>
<gene>
    <name evidence="2" type="ORF">SNE40_001615</name>
</gene>
<sequence>MEQNNTPVTVEKCGIILHSEIPGLGASPDGKVYDTVCNKFGGLEVKCPISKAGMTIEQGFYLANDNGNIHLKISHDYFYQVQGQMFISGLEWTDFVVWLGKEIFIERVKFDFDLWHSRSMRN</sequence>
<dbReference type="InterPro" id="IPR011604">
    <property type="entry name" value="PDDEXK-like_dom_sf"/>
</dbReference>
<keyword evidence="3" id="KW-1185">Reference proteome</keyword>
<comment type="caution">
    <text evidence="2">The sequence shown here is derived from an EMBL/GenBank/DDBJ whole genome shotgun (WGS) entry which is preliminary data.</text>
</comment>
<dbReference type="InterPro" id="IPR051703">
    <property type="entry name" value="NF-kappa-B_Signaling_Reg"/>
</dbReference>
<dbReference type="EMBL" id="JAZGQO010000001">
    <property type="protein sequence ID" value="KAK6196378.1"/>
    <property type="molecule type" value="Genomic_DNA"/>
</dbReference>
<organism evidence="2 3">
    <name type="scientific">Patella caerulea</name>
    <name type="common">Rayed Mediterranean limpet</name>
    <dbReference type="NCBI Taxonomy" id="87958"/>
    <lineage>
        <taxon>Eukaryota</taxon>
        <taxon>Metazoa</taxon>
        <taxon>Spiralia</taxon>
        <taxon>Lophotrochozoa</taxon>
        <taxon>Mollusca</taxon>
        <taxon>Gastropoda</taxon>
        <taxon>Patellogastropoda</taxon>
        <taxon>Patelloidea</taxon>
        <taxon>Patellidae</taxon>
        <taxon>Patella</taxon>
    </lineage>
</organism>
<dbReference type="AlphaFoldDB" id="A0AAN8Q8C0"/>
<feature type="domain" description="YqaJ viral recombinase" evidence="1">
    <location>
        <begin position="6"/>
        <end position="90"/>
    </location>
</feature>
<dbReference type="Pfam" id="PF09588">
    <property type="entry name" value="YqaJ"/>
    <property type="match status" value="1"/>
</dbReference>
<dbReference type="Gene3D" id="3.90.320.10">
    <property type="match status" value="1"/>
</dbReference>
<protein>
    <recommendedName>
        <fullName evidence="1">YqaJ viral recombinase domain-containing protein</fullName>
    </recommendedName>
</protein>
<reference evidence="2 3" key="1">
    <citation type="submission" date="2024-01" db="EMBL/GenBank/DDBJ databases">
        <title>The genome of the rayed Mediterranean limpet Patella caerulea (Linnaeus, 1758).</title>
        <authorList>
            <person name="Anh-Thu Weber A."/>
            <person name="Halstead-Nussloch G."/>
        </authorList>
    </citation>
    <scope>NUCLEOTIDE SEQUENCE [LARGE SCALE GENOMIC DNA]</scope>
    <source>
        <strain evidence="2">AATW-2023a</strain>
        <tissue evidence="2">Whole specimen</tissue>
    </source>
</reference>
<dbReference type="CDD" id="cd22343">
    <property type="entry name" value="PDDEXK_lambda_exonuclease-like"/>
    <property type="match status" value="1"/>
</dbReference>
<dbReference type="SUPFAM" id="SSF52980">
    <property type="entry name" value="Restriction endonuclease-like"/>
    <property type="match status" value="1"/>
</dbReference>
<dbReference type="Proteomes" id="UP001347796">
    <property type="component" value="Unassembled WGS sequence"/>
</dbReference>
<dbReference type="PANTHER" id="PTHR46609:SF8">
    <property type="entry name" value="YQAJ VIRAL RECOMBINASE DOMAIN-CONTAINING PROTEIN"/>
    <property type="match status" value="1"/>
</dbReference>
<dbReference type="GO" id="GO:0006281">
    <property type="term" value="P:DNA repair"/>
    <property type="evidence" value="ECO:0007669"/>
    <property type="project" value="UniProtKB-ARBA"/>
</dbReference>